<evidence type="ECO:0000313" key="4">
    <source>
        <dbReference type="Proteomes" id="UP000256999"/>
    </source>
</evidence>
<comment type="caution">
    <text evidence="3">The sequence shown here is derived from an EMBL/GenBank/DDBJ whole genome shotgun (WGS) entry which is preliminary data.</text>
</comment>
<sequence length="189" mass="20422">MNVKAIGILVVLWGSTMVSSAMADQHKLNISEDALVKSIAVTASELSDSAGLSYVGGIVQQDIIAGYLQQLQAIETDAFKTLRAGQANRDHGKFHVTLINPYEIKEVSEQQVNALLASGRQIKFQVKGLGRVIKDQGKAYFVVLSSEQADDLRKAFGLAPKDFHITLGFSPSDIYGVSKDESTLVKVSP</sequence>
<protein>
    <recommendedName>
        <fullName evidence="2">Swiss Army Knife 2H phosphoesterase domain-containing protein</fullName>
    </recommendedName>
</protein>
<feature type="domain" description="Swiss Army Knife 2H phosphoesterase" evidence="2">
    <location>
        <begin position="72"/>
        <end position="175"/>
    </location>
</feature>
<name>A0A3E0UEK3_9GAMM</name>
<accession>A0A3E0UEK3</accession>
<dbReference type="OrthoDB" id="6225483at2"/>
<gene>
    <name evidence="3" type="ORF">DXX92_07005</name>
</gene>
<dbReference type="Proteomes" id="UP000256999">
    <property type="component" value="Unassembled WGS sequence"/>
</dbReference>
<dbReference type="Pfam" id="PF22547">
    <property type="entry name" value="2H-SAK"/>
    <property type="match status" value="1"/>
</dbReference>
<reference evidence="3 4" key="1">
    <citation type="submission" date="2018-08" db="EMBL/GenBank/DDBJ databases">
        <title>Thalassotalea euphylliae genome.</title>
        <authorList>
            <person name="Summers S."/>
            <person name="Rice S.A."/>
            <person name="Freckelton M.L."/>
            <person name="Nedved B.T."/>
            <person name="Hadfield M.G."/>
        </authorList>
    </citation>
    <scope>NUCLEOTIDE SEQUENCE [LARGE SCALE GENOMIC DNA]</scope>
    <source>
        <strain evidence="3 4">H2</strain>
    </source>
</reference>
<dbReference type="EMBL" id="QUOV01000001">
    <property type="protein sequence ID" value="REL35124.1"/>
    <property type="molecule type" value="Genomic_DNA"/>
</dbReference>
<keyword evidence="1" id="KW-0732">Signal</keyword>
<dbReference type="InterPro" id="IPR054498">
    <property type="entry name" value="2H-SAK"/>
</dbReference>
<evidence type="ECO:0000313" key="3">
    <source>
        <dbReference type="EMBL" id="REL35124.1"/>
    </source>
</evidence>
<feature type="chain" id="PRO_5017674849" description="Swiss Army Knife 2H phosphoesterase domain-containing protein" evidence="1">
    <location>
        <begin position="24"/>
        <end position="189"/>
    </location>
</feature>
<organism evidence="3 4">
    <name type="scientific">Thalassotalea euphylliae</name>
    <dbReference type="NCBI Taxonomy" id="1655234"/>
    <lineage>
        <taxon>Bacteria</taxon>
        <taxon>Pseudomonadati</taxon>
        <taxon>Pseudomonadota</taxon>
        <taxon>Gammaproteobacteria</taxon>
        <taxon>Alteromonadales</taxon>
        <taxon>Colwelliaceae</taxon>
        <taxon>Thalassotalea</taxon>
    </lineage>
</organism>
<dbReference type="AlphaFoldDB" id="A0A3E0UEK3"/>
<evidence type="ECO:0000256" key="1">
    <source>
        <dbReference type="SAM" id="SignalP"/>
    </source>
</evidence>
<feature type="signal peptide" evidence="1">
    <location>
        <begin position="1"/>
        <end position="23"/>
    </location>
</feature>
<evidence type="ECO:0000259" key="2">
    <source>
        <dbReference type="Pfam" id="PF22547"/>
    </source>
</evidence>
<proteinExistence type="predicted"/>
<dbReference type="RefSeq" id="WP_115999798.1">
    <property type="nucleotide sequence ID" value="NZ_QUOV01000001.1"/>
</dbReference>